<dbReference type="EMBL" id="ATLV01014545">
    <property type="status" value="NOT_ANNOTATED_CDS"/>
    <property type="molecule type" value="Genomic_DNA"/>
</dbReference>
<feature type="transmembrane region" description="Helical" evidence="11">
    <location>
        <begin position="226"/>
        <end position="246"/>
    </location>
</feature>
<dbReference type="VEuPathDB" id="VectorBase:ASIC006225"/>
<evidence type="ECO:0000256" key="1">
    <source>
        <dbReference type="ARBA" id="ARBA00004225"/>
    </source>
</evidence>
<feature type="repeat" description="Solcar" evidence="9">
    <location>
        <begin position="11"/>
        <end position="96"/>
    </location>
</feature>
<dbReference type="AlphaFoldDB" id="A0A084VLR2"/>
<evidence type="ECO:0000256" key="4">
    <source>
        <dbReference type="ARBA" id="ARBA00022692"/>
    </source>
</evidence>
<organism evidence="13 14">
    <name type="scientific">Anopheles sinensis</name>
    <name type="common">Mosquito</name>
    <dbReference type="NCBI Taxonomy" id="74873"/>
    <lineage>
        <taxon>Eukaryota</taxon>
        <taxon>Metazoa</taxon>
        <taxon>Ecdysozoa</taxon>
        <taxon>Arthropoda</taxon>
        <taxon>Hexapoda</taxon>
        <taxon>Insecta</taxon>
        <taxon>Pterygota</taxon>
        <taxon>Neoptera</taxon>
        <taxon>Endopterygota</taxon>
        <taxon>Diptera</taxon>
        <taxon>Nematocera</taxon>
        <taxon>Culicoidea</taxon>
        <taxon>Culicidae</taxon>
        <taxon>Anophelinae</taxon>
        <taxon>Anopheles</taxon>
    </lineage>
</organism>
<dbReference type="OrthoDB" id="409586at2759"/>
<evidence type="ECO:0000256" key="5">
    <source>
        <dbReference type="ARBA" id="ARBA00022737"/>
    </source>
</evidence>
<dbReference type="PANTHER" id="PTHR45624">
    <property type="entry name" value="MITOCHONDRIAL BASIC AMINO ACIDS TRANSPORTER-RELATED"/>
    <property type="match status" value="1"/>
</dbReference>
<evidence type="ECO:0000256" key="11">
    <source>
        <dbReference type="SAM" id="Phobius"/>
    </source>
</evidence>
<evidence type="ECO:0000256" key="2">
    <source>
        <dbReference type="ARBA" id="ARBA00006375"/>
    </source>
</evidence>
<evidence type="ECO:0000256" key="9">
    <source>
        <dbReference type="PROSITE-ProRule" id="PRU00282"/>
    </source>
</evidence>
<evidence type="ECO:0000313" key="13">
    <source>
        <dbReference type="EnsemblMetazoa" id="ASIC006225-PA"/>
    </source>
</evidence>
<reference evidence="12 14" key="1">
    <citation type="journal article" date="2014" name="BMC Genomics">
        <title>Genome sequence of Anopheles sinensis provides insight into genetics basis of mosquito competence for malaria parasites.</title>
        <authorList>
            <person name="Zhou D."/>
            <person name="Zhang D."/>
            <person name="Ding G."/>
            <person name="Shi L."/>
            <person name="Hou Q."/>
            <person name="Ye Y."/>
            <person name="Xu Y."/>
            <person name="Zhou H."/>
            <person name="Xiong C."/>
            <person name="Li S."/>
            <person name="Yu J."/>
            <person name="Hong S."/>
            <person name="Yu X."/>
            <person name="Zou P."/>
            <person name="Chen C."/>
            <person name="Chang X."/>
            <person name="Wang W."/>
            <person name="Lv Y."/>
            <person name="Sun Y."/>
            <person name="Ma L."/>
            <person name="Shen B."/>
            <person name="Zhu C."/>
        </authorList>
    </citation>
    <scope>NUCLEOTIDE SEQUENCE [LARGE SCALE GENOMIC DNA]</scope>
</reference>
<dbReference type="InterPro" id="IPR050567">
    <property type="entry name" value="Mitochondrial_Carrier"/>
</dbReference>
<dbReference type="FunFam" id="1.50.40.10:FF:000146">
    <property type="entry name" value="Uncharacterized protein, isoform B"/>
    <property type="match status" value="1"/>
</dbReference>
<feature type="repeat" description="Solcar" evidence="9">
    <location>
        <begin position="220"/>
        <end position="303"/>
    </location>
</feature>
<dbReference type="Proteomes" id="UP000030765">
    <property type="component" value="Unassembled WGS sequence"/>
</dbReference>
<dbReference type="SUPFAM" id="SSF103506">
    <property type="entry name" value="Mitochondrial carrier"/>
    <property type="match status" value="1"/>
</dbReference>
<evidence type="ECO:0000256" key="6">
    <source>
        <dbReference type="ARBA" id="ARBA00022989"/>
    </source>
</evidence>
<keyword evidence="14" id="KW-1185">Reference proteome</keyword>
<keyword evidence="3 10" id="KW-0813">Transport</keyword>
<name>A0A084VLR2_ANOSI</name>
<proteinExistence type="inferred from homology"/>
<evidence type="ECO:0000256" key="7">
    <source>
        <dbReference type="ARBA" id="ARBA00023128"/>
    </source>
</evidence>
<dbReference type="OMA" id="VEMFKIR"/>
<evidence type="ECO:0000256" key="10">
    <source>
        <dbReference type="RuleBase" id="RU000488"/>
    </source>
</evidence>
<dbReference type="EnsemblMetazoa" id="ASIC006225-RA">
    <property type="protein sequence ID" value="ASIC006225-PA"/>
    <property type="gene ID" value="ASIC006225"/>
</dbReference>
<accession>A0A084VLR2</accession>
<evidence type="ECO:0008006" key="15">
    <source>
        <dbReference type="Google" id="ProtNLM"/>
    </source>
</evidence>
<dbReference type="Pfam" id="PF00153">
    <property type="entry name" value="Mito_carr"/>
    <property type="match status" value="3"/>
</dbReference>
<dbReference type="GO" id="GO:0031966">
    <property type="term" value="C:mitochondrial membrane"/>
    <property type="evidence" value="ECO:0007669"/>
    <property type="project" value="UniProtKB-SubCell"/>
</dbReference>
<evidence type="ECO:0000313" key="12">
    <source>
        <dbReference type="EMBL" id="KFB38906.1"/>
    </source>
</evidence>
<evidence type="ECO:0000256" key="8">
    <source>
        <dbReference type="ARBA" id="ARBA00023136"/>
    </source>
</evidence>
<dbReference type="VEuPathDB" id="VectorBase:ASIS003942"/>
<dbReference type="EMBL" id="KE524974">
    <property type="protein sequence ID" value="KFB38906.1"/>
    <property type="molecule type" value="Genomic_DNA"/>
</dbReference>
<dbReference type="Gene3D" id="1.50.40.10">
    <property type="entry name" value="Mitochondrial carrier domain"/>
    <property type="match status" value="1"/>
</dbReference>
<gene>
    <name evidence="12" type="ORF">ZHAS_00006225</name>
</gene>
<keyword evidence="6 11" id="KW-1133">Transmembrane helix</keyword>
<dbReference type="InterPro" id="IPR018108">
    <property type="entry name" value="MCP_transmembrane"/>
</dbReference>
<protein>
    <recommendedName>
        <fullName evidence="15">Mitochondrial ornithine transporter</fullName>
    </recommendedName>
</protein>
<keyword evidence="8 9" id="KW-0472">Membrane</keyword>
<keyword evidence="4 9" id="KW-0812">Transmembrane</keyword>
<evidence type="ECO:0000256" key="3">
    <source>
        <dbReference type="ARBA" id="ARBA00022448"/>
    </source>
</evidence>
<dbReference type="STRING" id="74873.A0A084VLR2"/>
<sequence>MHGTGEASGLKTGMIDFVAGCLGGVALVYVSQPMDTVKVKMQTFPGLYKGLVNCTVQTFKRDGIVRGLYAGTLPAVVANVAENSVLFAAYGACQQLVGRTVHKQNLTELSTLENATAGFLAAFFSSFTLCPTELIKCKLQALRETQSQAQAAGPADGKSRPTISSYALVSQILRTEGIPGMFRGLTSTFAREMPGYFFFFGGYEMTREFYTKPGQTKDDIGPLRTMVAGAVGGVALWTVIFPADVIKSRIQVYSMRASMTQVGLDIFRKEGVLAFYNGLLPTIVRTIPATAVLFVVYEYTKKTLTKLLE</sequence>
<dbReference type="InterPro" id="IPR023395">
    <property type="entry name" value="MCP_dom_sf"/>
</dbReference>
<feature type="repeat" description="Solcar" evidence="9">
    <location>
        <begin position="109"/>
        <end position="209"/>
    </location>
</feature>
<keyword evidence="5" id="KW-0677">Repeat</keyword>
<reference evidence="13" key="2">
    <citation type="submission" date="2020-05" db="UniProtKB">
        <authorList>
            <consortium name="EnsemblMetazoa"/>
        </authorList>
    </citation>
    <scope>IDENTIFICATION</scope>
</reference>
<dbReference type="GO" id="GO:0000064">
    <property type="term" value="F:L-ornithine transmembrane transporter activity"/>
    <property type="evidence" value="ECO:0007669"/>
    <property type="project" value="TreeGrafter"/>
</dbReference>
<keyword evidence="7" id="KW-0496">Mitochondrion</keyword>
<evidence type="ECO:0000313" key="14">
    <source>
        <dbReference type="Proteomes" id="UP000030765"/>
    </source>
</evidence>
<comment type="subcellular location">
    <subcellularLocation>
        <location evidence="1">Mitochondrion membrane</location>
        <topology evidence="1">Multi-pass membrane protein</topology>
    </subcellularLocation>
</comment>
<comment type="similarity">
    <text evidence="2 10">Belongs to the mitochondrial carrier (TC 2.A.29) family.</text>
</comment>
<dbReference type="GO" id="GO:1990575">
    <property type="term" value="P:mitochondrial L-ornithine transmembrane transport"/>
    <property type="evidence" value="ECO:0007669"/>
    <property type="project" value="TreeGrafter"/>
</dbReference>
<dbReference type="PANTHER" id="PTHR45624:SF12">
    <property type="entry name" value="MITOCHONDRIAL ORNITHINE TRANSPORTER 1"/>
    <property type="match status" value="1"/>
</dbReference>
<dbReference type="PROSITE" id="PS50920">
    <property type="entry name" value="SOLCAR"/>
    <property type="match status" value="3"/>
</dbReference>